<dbReference type="PANTHER" id="PTHR42930">
    <property type="entry name" value="PHOSPHATE-SPECIFIC TRANSPORT SYSTEM ACCESSORY PROTEIN PHOU"/>
    <property type="match status" value="1"/>
</dbReference>
<sequence length="228" mass="26456">MVKFVEKELHNIRKEVNDMWVLVYQQFESAYKAVMDSDYEAADKVVAREKRVNAFELKIDSDIEDFIALYNPVAIDLRFALAMLKINNNLERIGDYADSIARFVIRSQAKTEDKAFYEKLQLREMFETVLMMLNTTYESLRDHSIAQAKSVFEKDETLDQINQAAITTLAAYAAEHTDSIRLCLELAGVFRKLERAGDHINNLAEETVFYLDAQVLKHRRTITLENEE</sequence>
<dbReference type="InterPro" id="IPR038078">
    <property type="entry name" value="PhoU-like_sf"/>
</dbReference>
<evidence type="ECO:0000256" key="5">
    <source>
        <dbReference type="ARBA" id="ARBA00022490"/>
    </source>
</evidence>
<evidence type="ECO:0000256" key="1">
    <source>
        <dbReference type="ARBA" id="ARBA00004496"/>
    </source>
</evidence>
<feature type="domain" description="PhoU" evidence="9">
    <location>
        <begin position="17"/>
        <end position="104"/>
    </location>
</feature>
<dbReference type="GO" id="GO:0006817">
    <property type="term" value="P:phosphate ion transport"/>
    <property type="evidence" value="ECO:0007669"/>
    <property type="project" value="UniProtKB-KW"/>
</dbReference>
<keyword evidence="6 8" id="KW-0592">Phosphate transport</keyword>
<evidence type="ECO:0000313" key="10">
    <source>
        <dbReference type="EMBL" id="HJD52471.1"/>
    </source>
</evidence>
<reference evidence="10" key="1">
    <citation type="journal article" date="2021" name="PeerJ">
        <title>Extensive microbial diversity within the chicken gut microbiome revealed by metagenomics and culture.</title>
        <authorList>
            <person name="Gilroy R."/>
            <person name="Ravi A."/>
            <person name="Getino M."/>
            <person name="Pursley I."/>
            <person name="Horton D.L."/>
            <person name="Alikhan N.F."/>
            <person name="Baker D."/>
            <person name="Gharbi K."/>
            <person name="Hall N."/>
            <person name="Watson M."/>
            <person name="Adriaenssens E.M."/>
            <person name="Foster-Nyarko E."/>
            <person name="Jarju S."/>
            <person name="Secka A."/>
            <person name="Antonio M."/>
            <person name="Oren A."/>
            <person name="Chaudhuri R.R."/>
            <person name="La Ragione R."/>
            <person name="Hildebrand F."/>
            <person name="Pallen M.J."/>
        </authorList>
    </citation>
    <scope>NUCLEOTIDE SEQUENCE</scope>
    <source>
        <strain evidence="10">MalCec1-1739</strain>
    </source>
</reference>
<evidence type="ECO:0000259" key="9">
    <source>
        <dbReference type="Pfam" id="PF01895"/>
    </source>
</evidence>
<comment type="caution">
    <text evidence="10">The sequence shown here is derived from an EMBL/GenBank/DDBJ whole genome shotgun (WGS) entry which is preliminary data.</text>
</comment>
<comment type="subcellular location">
    <subcellularLocation>
        <location evidence="1 8">Cytoplasm</location>
    </subcellularLocation>
</comment>
<dbReference type="GO" id="GO:0005737">
    <property type="term" value="C:cytoplasm"/>
    <property type="evidence" value="ECO:0007669"/>
    <property type="project" value="UniProtKB-SubCell"/>
</dbReference>
<reference evidence="10" key="2">
    <citation type="submission" date="2021-04" db="EMBL/GenBank/DDBJ databases">
        <authorList>
            <person name="Gilroy R."/>
        </authorList>
    </citation>
    <scope>NUCLEOTIDE SEQUENCE</scope>
    <source>
        <strain evidence="10">MalCec1-1739</strain>
    </source>
</reference>
<dbReference type="FunFam" id="1.20.58.220:FF:000004">
    <property type="entry name" value="Phosphate-specific transport system accessory protein PhoU"/>
    <property type="match status" value="1"/>
</dbReference>
<evidence type="ECO:0000313" key="11">
    <source>
        <dbReference type="Proteomes" id="UP000787625"/>
    </source>
</evidence>
<evidence type="ECO:0000256" key="7">
    <source>
        <dbReference type="ARBA" id="ARBA00056181"/>
    </source>
</evidence>
<evidence type="ECO:0000256" key="6">
    <source>
        <dbReference type="ARBA" id="ARBA00022592"/>
    </source>
</evidence>
<dbReference type="GO" id="GO:0030643">
    <property type="term" value="P:intracellular phosphate ion homeostasis"/>
    <property type="evidence" value="ECO:0007669"/>
    <property type="project" value="InterPro"/>
</dbReference>
<name>A0A9D2UHH9_9BACT</name>
<dbReference type="Pfam" id="PF01895">
    <property type="entry name" value="PhoU"/>
    <property type="match status" value="2"/>
</dbReference>
<dbReference type="InterPro" id="IPR028366">
    <property type="entry name" value="PhoU"/>
</dbReference>
<dbReference type="PANTHER" id="PTHR42930:SF3">
    <property type="entry name" value="PHOSPHATE-SPECIFIC TRANSPORT SYSTEM ACCESSORY PROTEIN PHOU"/>
    <property type="match status" value="1"/>
</dbReference>
<protein>
    <recommendedName>
        <fullName evidence="8">Phosphate-specific transport system accessory protein PhoU</fullName>
    </recommendedName>
</protein>
<keyword evidence="5 8" id="KW-0963">Cytoplasm</keyword>
<comment type="function">
    <text evidence="7 8">Plays a role in the regulation of phosphate uptake.</text>
</comment>
<dbReference type="Proteomes" id="UP000787625">
    <property type="component" value="Unassembled WGS sequence"/>
</dbReference>
<dbReference type="NCBIfam" id="TIGR02135">
    <property type="entry name" value="phoU_full"/>
    <property type="match status" value="1"/>
</dbReference>
<comment type="similarity">
    <text evidence="2 8">Belongs to the PhoU family.</text>
</comment>
<evidence type="ECO:0000256" key="8">
    <source>
        <dbReference type="PIRNR" id="PIRNR003107"/>
    </source>
</evidence>
<dbReference type="Gene3D" id="1.20.58.220">
    <property type="entry name" value="Phosphate transport system protein phou homolog 2, domain 2"/>
    <property type="match status" value="1"/>
</dbReference>
<gene>
    <name evidence="10" type="primary">phoU</name>
    <name evidence="10" type="ORF">IAA93_01910</name>
</gene>
<evidence type="ECO:0000256" key="2">
    <source>
        <dbReference type="ARBA" id="ARBA00008107"/>
    </source>
</evidence>
<dbReference type="AlphaFoldDB" id="A0A9D2UHH9"/>
<dbReference type="PIRSF" id="PIRSF003107">
    <property type="entry name" value="PhoU"/>
    <property type="match status" value="1"/>
</dbReference>
<dbReference type="EMBL" id="DWUP01000037">
    <property type="protein sequence ID" value="HJD52471.1"/>
    <property type="molecule type" value="Genomic_DNA"/>
</dbReference>
<accession>A0A9D2UHH9</accession>
<dbReference type="InterPro" id="IPR026022">
    <property type="entry name" value="PhoU_dom"/>
</dbReference>
<dbReference type="SUPFAM" id="SSF109755">
    <property type="entry name" value="PhoU-like"/>
    <property type="match status" value="1"/>
</dbReference>
<comment type="subunit">
    <text evidence="3 8">Homodimer.</text>
</comment>
<dbReference type="GO" id="GO:0045936">
    <property type="term" value="P:negative regulation of phosphate metabolic process"/>
    <property type="evidence" value="ECO:0007669"/>
    <property type="project" value="InterPro"/>
</dbReference>
<evidence type="ECO:0000256" key="3">
    <source>
        <dbReference type="ARBA" id="ARBA00011738"/>
    </source>
</evidence>
<feature type="domain" description="PhoU" evidence="9">
    <location>
        <begin position="122"/>
        <end position="206"/>
    </location>
</feature>
<proteinExistence type="inferred from homology"/>
<organism evidence="10 11">
    <name type="scientific">Candidatus Avibacteroides avistercoris</name>
    <dbReference type="NCBI Taxonomy" id="2840690"/>
    <lineage>
        <taxon>Bacteria</taxon>
        <taxon>Pseudomonadati</taxon>
        <taxon>Bacteroidota</taxon>
        <taxon>Bacteroidia</taxon>
        <taxon>Bacteroidales</taxon>
        <taxon>Bacteroidaceae</taxon>
        <taxon>Bacteroidaceae incertae sedis</taxon>
        <taxon>Candidatus Avibacteroides</taxon>
    </lineage>
</organism>
<keyword evidence="4 8" id="KW-0813">Transport</keyword>
<evidence type="ECO:0000256" key="4">
    <source>
        <dbReference type="ARBA" id="ARBA00022448"/>
    </source>
</evidence>